<evidence type="ECO:0000313" key="2">
    <source>
        <dbReference type="EMBL" id="GAA1013245.1"/>
    </source>
</evidence>
<reference evidence="2 3" key="1">
    <citation type="journal article" date="2019" name="Int. J. Syst. Evol. Microbiol.">
        <title>The Global Catalogue of Microorganisms (GCM) 10K type strain sequencing project: providing services to taxonomists for standard genome sequencing and annotation.</title>
        <authorList>
            <consortium name="The Broad Institute Genomics Platform"/>
            <consortium name="The Broad Institute Genome Sequencing Center for Infectious Disease"/>
            <person name="Wu L."/>
            <person name="Ma J."/>
        </authorList>
    </citation>
    <scope>NUCLEOTIDE SEQUENCE [LARGE SCALE GENOMIC DNA]</scope>
    <source>
        <strain evidence="2 3">JCM 11269</strain>
    </source>
</reference>
<evidence type="ECO:0000313" key="3">
    <source>
        <dbReference type="Proteomes" id="UP001501072"/>
    </source>
</evidence>
<organism evidence="2 3">
    <name type="scientific">Streptomyces thermogriseus</name>
    <dbReference type="NCBI Taxonomy" id="75292"/>
    <lineage>
        <taxon>Bacteria</taxon>
        <taxon>Bacillati</taxon>
        <taxon>Actinomycetota</taxon>
        <taxon>Actinomycetes</taxon>
        <taxon>Kitasatosporales</taxon>
        <taxon>Streptomycetaceae</taxon>
        <taxon>Streptomyces</taxon>
    </lineage>
</organism>
<name>A0ABN1T2I8_9ACTN</name>
<proteinExistence type="predicted"/>
<evidence type="ECO:0000256" key="1">
    <source>
        <dbReference type="SAM" id="MobiDB-lite"/>
    </source>
</evidence>
<dbReference type="Proteomes" id="UP001501072">
    <property type="component" value="Unassembled WGS sequence"/>
</dbReference>
<protein>
    <submittedName>
        <fullName evidence="2">Uncharacterized protein</fullName>
    </submittedName>
</protein>
<gene>
    <name evidence="2" type="ORF">GCM10009564_39320</name>
</gene>
<comment type="caution">
    <text evidence="2">The sequence shown here is derived from an EMBL/GenBank/DDBJ whole genome shotgun (WGS) entry which is preliminary data.</text>
</comment>
<dbReference type="EMBL" id="BAAAHU010000044">
    <property type="protein sequence ID" value="GAA1013245.1"/>
    <property type="molecule type" value="Genomic_DNA"/>
</dbReference>
<keyword evidence="3" id="KW-1185">Reference proteome</keyword>
<accession>A0ABN1T2I8</accession>
<feature type="compositionally biased region" description="Low complexity" evidence="1">
    <location>
        <begin position="66"/>
        <end position="91"/>
    </location>
</feature>
<feature type="region of interest" description="Disordered" evidence="1">
    <location>
        <begin position="61"/>
        <end position="91"/>
    </location>
</feature>
<sequence>MRGTATLHTTLTPIARSGTFVARLYDVGPPGIGKPIIHAPYTWHGRTSGVPFTVDLPLYPPPTAFRPGTGSPWSSRPSTRSASSTTRPARS</sequence>